<keyword evidence="18" id="KW-1185">Reference proteome</keyword>
<dbReference type="GO" id="GO:0046872">
    <property type="term" value="F:metal ion binding"/>
    <property type="evidence" value="ECO:0007669"/>
    <property type="project" value="UniProtKB-KW"/>
</dbReference>
<keyword evidence="14" id="KW-0917">Virion maturation</keyword>
<evidence type="ECO:0000256" key="2">
    <source>
        <dbReference type="ARBA" id="ARBA00022612"/>
    </source>
</evidence>
<dbReference type="AlphaFoldDB" id="A0AA38U3V1"/>
<dbReference type="InterPro" id="IPR039537">
    <property type="entry name" value="Retrotran_Ty1/copia-like"/>
</dbReference>
<keyword evidence="8" id="KW-0378">Hydrolase</keyword>
<dbReference type="Gene3D" id="3.30.420.10">
    <property type="entry name" value="Ribonuclease H-like superfamily/Ribonuclease H"/>
    <property type="match status" value="1"/>
</dbReference>
<evidence type="ECO:0000256" key="5">
    <source>
        <dbReference type="ARBA" id="ARBA00022723"/>
    </source>
</evidence>
<evidence type="ECO:0000256" key="14">
    <source>
        <dbReference type="ARBA" id="ARBA00023113"/>
    </source>
</evidence>
<keyword evidence="5" id="KW-0479">Metal-binding</keyword>
<reference evidence="17" key="1">
    <citation type="submission" date="2023-03" db="EMBL/GenBank/DDBJ databases">
        <title>Chromosome-scale reference genome and RAD-based genetic map of yellow starthistle (Centaurea solstitialis) reveal putative structural variation and QTLs associated with invader traits.</title>
        <authorList>
            <person name="Reatini B."/>
            <person name="Cang F.A."/>
            <person name="Jiang Q."/>
            <person name="Mckibben M.T.W."/>
            <person name="Barker M.S."/>
            <person name="Rieseberg L.H."/>
            <person name="Dlugosch K.M."/>
        </authorList>
    </citation>
    <scope>NUCLEOTIDE SEQUENCE</scope>
    <source>
        <strain evidence="17">CAN-66</strain>
        <tissue evidence="17">Leaf</tissue>
    </source>
</reference>
<dbReference type="EMBL" id="JARYMX010000001">
    <property type="protein sequence ID" value="KAJ9566681.1"/>
    <property type="molecule type" value="Genomic_DNA"/>
</dbReference>
<evidence type="ECO:0000256" key="8">
    <source>
        <dbReference type="ARBA" id="ARBA00022801"/>
    </source>
</evidence>
<evidence type="ECO:0000256" key="6">
    <source>
        <dbReference type="ARBA" id="ARBA00022741"/>
    </source>
</evidence>
<evidence type="ECO:0000256" key="11">
    <source>
        <dbReference type="ARBA" id="ARBA00022908"/>
    </source>
</evidence>
<evidence type="ECO:0000256" key="7">
    <source>
        <dbReference type="ARBA" id="ARBA00022759"/>
    </source>
</evidence>
<evidence type="ECO:0000256" key="9">
    <source>
        <dbReference type="ARBA" id="ARBA00022840"/>
    </source>
</evidence>
<dbReference type="GO" id="GO:0004519">
    <property type="term" value="F:endonuclease activity"/>
    <property type="evidence" value="ECO:0007669"/>
    <property type="project" value="UniProtKB-KW"/>
</dbReference>
<keyword evidence="3" id="KW-0645">Protease</keyword>
<keyword evidence="6" id="KW-0547">Nucleotide-binding</keyword>
<dbReference type="Proteomes" id="UP001172457">
    <property type="component" value="Chromosome 1"/>
</dbReference>
<name>A0AA38U3V1_9ASTR</name>
<accession>A0AA38U3V1</accession>
<dbReference type="PANTHER" id="PTHR42648">
    <property type="entry name" value="TRANSPOSASE, PUTATIVE-RELATED"/>
    <property type="match status" value="1"/>
</dbReference>
<dbReference type="PROSITE" id="PS50994">
    <property type="entry name" value="INTEGRASE"/>
    <property type="match status" value="1"/>
</dbReference>
<keyword evidence="12" id="KW-0695">RNA-directed DNA polymerase</keyword>
<dbReference type="GO" id="GO:0003964">
    <property type="term" value="F:RNA-directed DNA polymerase activity"/>
    <property type="evidence" value="ECO:0007669"/>
    <property type="project" value="UniProtKB-KW"/>
</dbReference>
<dbReference type="Pfam" id="PF00665">
    <property type="entry name" value="rve"/>
    <property type="match status" value="1"/>
</dbReference>
<keyword evidence="4" id="KW-0540">Nuclease</keyword>
<keyword evidence="15" id="KW-0233">DNA recombination</keyword>
<dbReference type="Pfam" id="PF22936">
    <property type="entry name" value="Pol_BBD"/>
    <property type="match status" value="1"/>
</dbReference>
<keyword evidence="7" id="KW-0255">Endonuclease</keyword>
<dbReference type="GO" id="GO:0003676">
    <property type="term" value="F:nucleic acid binding"/>
    <property type="evidence" value="ECO:0007669"/>
    <property type="project" value="InterPro"/>
</dbReference>
<evidence type="ECO:0000256" key="3">
    <source>
        <dbReference type="ARBA" id="ARBA00022670"/>
    </source>
</evidence>
<dbReference type="InterPro" id="IPR054722">
    <property type="entry name" value="PolX-like_BBD"/>
</dbReference>
<evidence type="ECO:0000313" key="18">
    <source>
        <dbReference type="Proteomes" id="UP001172457"/>
    </source>
</evidence>
<dbReference type="PANTHER" id="PTHR42648:SF11">
    <property type="entry name" value="TRANSPOSON TY4-P GAG-POL POLYPROTEIN"/>
    <property type="match status" value="1"/>
</dbReference>
<keyword evidence="11" id="KW-0229">DNA integration</keyword>
<keyword evidence="13" id="KW-0239">DNA-directed DNA polymerase</keyword>
<dbReference type="GO" id="GO:0006508">
    <property type="term" value="P:proteolysis"/>
    <property type="evidence" value="ECO:0007669"/>
    <property type="project" value="UniProtKB-KW"/>
</dbReference>
<organism evidence="17 18">
    <name type="scientific">Centaurea solstitialis</name>
    <name type="common">yellow star-thistle</name>
    <dbReference type="NCBI Taxonomy" id="347529"/>
    <lineage>
        <taxon>Eukaryota</taxon>
        <taxon>Viridiplantae</taxon>
        <taxon>Streptophyta</taxon>
        <taxon>Embryophyta</taxon>
        <taxon>Tracheophyta</taxon>
        <taxon>Spermatophyta</taxon>
        <taxon>Magnoliopsida</taxon>
        <taxon>eudicotyledons</taxon>
        <taxon>Gunneridae</taxon>
        <taxon>Pentapetalae</taxon>
        <taxon>asterids</taxon>
        <taxon>campanulids</taxon>
        <taxon>Asterales</taxon>
        <taxon>Asteraceae</taxon>
        <taxon>Carduoideae</taxon>
        <taxon>Cardueae</taxon>
        <taxon>Centaureinae</taxon>
        <taxon>Centaurea</taxon>
    </lineage>
</organism>
<sequence length="267" mass="30467">MTGTQELLSSYVNKEGSFVTFGGNKQGRIKGYGMIVKGEISVNQVSYVDGLKHNLINVSQLLHKPGRQCDDGLDAMFKIKYCIMYKSDTLIEVMRANKRGDLYLICFDLLKPKEEICLVTSMKNEEAWVWLTRLKLVKGLPDIRFQKDHLCLACEMGKLKRSSHKTKSDPSYDKPLQMLYVDLCGPIAVQSLGGKKYILVLVDEFSRYTWVEFVKKKSQVPLLLIILLKRLQVLHGLQVRVLKSDNVPKTVNYLIYLVDIYFGCCGL</sequence>
<dbReference type="SUPFAM" id="SSF53098">
    <property type="entry name" value="Ribonuclease H-like"/>
    <property type="match status" value="1"/>
</dbReference>
<dbReference type="InterPro" id="IPR012337">
    <property type="entry name" value="RNaseH-like_sf"/>
</dbReference>
<dbReference type="InterPro" id="IPR001584">
    <property type="entry name" value="Integrase_cat-core"/>
</dbReference>
<keyword evidence="13" id="KW-0548">Nucleotidyltransferase</keyword>
<gene>
    <name evidence="17" type="ORF">OSB04_002647</name>
</gene>
<protein>
    <recommendedName>
        <fullName evidence="16">Integrase catalytic domain-containing protein</fullName>
    </recommendedName>
</protein>
<comment type="caution">
    <text evidence="17">The sequence shown here is derived from an EMBL/GenBank/DDBJ whole genome shotgun (WGS) entry which is preliminary data.</text>
</comment>
<dbReference type="GO" id="GO:0008233">
    <property type="term" value="F:peptidase activity"/>
    <property type="evidence" value="ECO:0007669"/>
    <property type="project" value="UniProtKB-KW"/>
</dbReference>
<comment type="function">
    <text evidence="1">The aspartyl protease (PR) mediates the proteolytic cleavages of the Gag and Gag-Pol polyproteins after assembly of the VLP.</text>
</comment>
<evidence type="ECO:0000256" key="1">
    <source>
        <dbReference type="ARBA" id="ARBA00002180"/>
    </source>
</evidence>
<evidence type="ECO:0000313" key="17">
    <source>
        <dbReference type="EMBL" id="KAJ9566681.1"/>
    </source>
</evidence>
<proteinExistence type="predicted"/>
<evidence type="ECO:0000256" key="4">
    <source>
        <dbReference type="ARBA" id="ARBA00022722"/>
    </source>
</evidence>
<dbReference type="GO" id="GO:0003887">
    <property type="term" value="F:DNA-directed DNA polymerase activity"/>
    <property type="evidence" value="ECO:0007669"/>
    <property type="project" value="UniProtKB-KW"/>
</dbReference>
<dbReference type="GO" id="GO:0006310">
    <property type="term" value="P:DNA recombination"/>
    <property type="evidence" value="ECO:0007669"/>
    <property type="project" value="UniProtKB-KW"/>
</dbReference>
<keyword evidence="10" id="KW-0460">Magnesium</keyword>
<evidence type="ECO:0000256" key="12">
    <source>
        <dbReference type="ARBA" id="ARBA00022918"/>
    </source>
</evidence>
<evidence type="ECO:0000256" key="13">
    <source>
        <dbReference type="ARBA" id="ARBA00022932"/>
    </source>
</evidence>
<dbReference type="GO" id="GO:0005524">
    <property type="term" value="F:ATP binding"/>
    <property type="evidence" value="ECO:0007669"/>
    <property type="project" value="UniProtKB-KW"/>
</dbReference>
<keyword evidence="13" id="KW-0808">Transferase</keyword>
<feature type="domain" description="Integrase catalytic" evidence="16">
    <location>
        <begin position="171"/>
        <end position="267"/>
    </location>
</feature>
<evidence type="ECO:0000256" key="10">
    <source>
        <dbReference type="ARBA" id="ARBA00022842"/>
    </source>
</evidence>
<keyword evidence="2" id="KW-1188">Viral release from host cell</keyword>
<evidence type="ECO:0000259" key="16">
    <source>
        <dbReference type="PROSITE" id="PS50994"/>
    </source>
</evidence>
<dbReference type="GO" id="GO:0015074">
    <property type="term" value="P:DNA integration"/>
    <property type="evidence" value="ECO:0007669"/>
    <property type="project" value="UniProtKB-KW"/>
</dbReference>
<keyword evidence="9" id="KW-0067">ATP-binding</keyword>
<evidence type="ECO:0000256" key="15">
    <source>
        <dbReference type="ARBA" id="ARBA00023172"/>
    </source>
</evidence>
<dbReference type="InterPro" id="IPR036397">
    <property type="entry name" value="RNaseH_sf"/>
</dbReference>